<evidence type="ECO:0000259" key="2">
    <source>
        <dbReference type="SMART" id="SM00014"/>
    </source>
</evidence>
<dbReference type="Gene3D" id="1.20.144.10">
    <property type="entry name" value="Phosphatidic acid phosphatase type 2/haloperoxidase"/>
    <property type="match status" value="1"/>
</dbReference>
<feature type="transmembrane region" description="Helical" evidence="1">
    <location>
        <begin position="27"/>
        <end position="42"/>
    </location>
</feature>
<feature type="transmembrane region" description="Helical" evidence="1">
    <location>
        <begin position="247"/>
        <end position="264"/>
    </location>
</feature>
<gene>
    <name evidence="3" type="ORF">DNHGIG_29590</name>
</gene>
<dbReference type="EMBL" id="BOQE01000001">
    <property type="protein sequence ID" value="GIM47410.1"/>
    <property type="molecule type" value="Genomic_DNA"/>
</dbReference>
<feature type="transmembrane region" description="Helical" evidence="1">
    <location>
        <begin position="54"/>
        <end position="72"/>
    </location>
</feature>
<evidence type="ECO:0000256" key="1">
    <source>
        <dbReference type="SAM" id="Phobius"/>
    </source>
</evidence>
<evidence type="ECO:0000313" key="4">
    <source>
        <dbReference type="Proteomes" id="UP001057291"/>
    </source>
</evidence>
<name>A0AAV4LHX3_9BACL</name>
<sequence>MLRRFYLGLLAIVVVAIVIAISRVEAWVWYNWLFLAILMLDYKKDQREIDWSQFLPKGILLLGIPYLVYKYAPAFWYMVAKWEFHNVHHLWNWNGVFRKIPFNNGAIFRVYHPEWLTAFLRWVYRYGFALALWVAVIRSFLAKDGRKMLRYVLSGHTLQLPLIIPFYMTIMLQEVWYVSGDPDGMARNFTPEQADYYTQNCFPSMHTSISVAVLLLALREKGKLFKWTMVTYCSLIVYSTLYLEIHWVLDVIGGIILGYVTVKLSDLLLGKIWPEAEQVSGKSAPVVLQSKPQTQQMPS</sequence>
<feature type="domain" description="Phosphatidic acid phosphatase type 2/haloperoxidase" evidence="2">
    <location>
        <begin position="166"/>
        <end position="266"/>
    </location>
</feature>
<keyword evidence="1" id="KW-0472">Membrane</keyword>
<dbReference type="InterPro" id="IPR036938">
    <property type="entry name" value="PAP2/HPO_sf"/>
</dbReference>
<keyword evidence="4" id="KW-1185">Reference proteome</keyword>
<proteinExistence type="predicted"/>
<feature type="transmembrane region" description="Helical" evidence="1">
    <location>
        <begin position="153"/>
        <end position="176"/>
    </location>
</feature>
<dbReference type="SUPFAM" id="SSF48317">
    <property type="entry name" value="Acid phosphatase/Vanadium-dependent haloperoxidase"/>
    <property type="match status" value="1"/>
</dbReference>
<dbReference type="SMART" id="SM00014">
    <property type="entry name" value="acidPPc"/>
    <property type="match status" value="1"/>
</dbReference>
<feature type="transmembrane region" description="Helical" evidence="1">
    <location>
        <begin position="123"/>
        <end position="141"/>
    </location>
</feature>
<dbReference type="Pfam" id="PF01569">
    <property type="entry name" value="PAP2"/>
    <property type="match status" value="1"/>
</dbReference>
<keyword evidence="1" id="KW-0812">Transmembrane</keyword>
<dbReference type="InterPro" id="IPR000326">
    <property type="entry name" value="PAP2/HPO"/>
</dbReference>
<keyword evidence="1" id="KW-1133">Transmembrane helix</keyword>
<feature type="transmembrane region" description="Helical" evidence="1">
    <location>
        <begin position="196"/>
        <end position="217"/>
    </location>
</feature>
<dbReference type="RefSeq" id="WP_282200388.1">
    <property type="nucleotide sequence ID" value="NZ_BOQE01000001.1"/>
</dbReference>
<reference evidence="3" key="1">
    <citation type="journal article" date="2023" name="Int. J. Syst. Evol. Microbiol.">
        <title>Collibacillus ludicampi gen. nov., sp. nov., a new soil bacterium of the family Alicyclobacillaceae.</title>
        <authorList>
            <person name="Jojima T."/>
            <person name="Ioku Y."/>
            <person name="Fukuta Y."/>
            <person name="Shirasaka N."/>
            <person name="Matsumura Y."/>
            <person name="Mori M."/>
        </authorList>
    </citation>
    <scope>NUCLEOTIDE SEQUENCE</scope>
    <source>
        <strain evidence="3">TP075</strain>
    </source>
</reference>
<dbReference type="AlphaFoldDB" id="A0AAV4LHX3"/>
<comment type="caution">
    <text evidence="3">The sequence shown here is derived from an EMBL/GenBank/DDBJ whole genome shotgun (WGS) entry which is preliminary data.</text>
</comment>
<feature type="transmembrane region" description="Helical" evidence="1">
    <location>
        <begin position="5"/>
        <end position="21"/>
    </location>
</feature>
<accession>A0AAV4LHX3</accession>
<organism evidence="3 4">
    <name type="scientific">Collibacillus ludicampi</name>
    <dbReference type="NCBI Taxonomy" id="2771369"/>
    <lineage>
        <taxon>Bacteria</taxon>
        <taxon>Bacillati</taxon>
        <taxon>Bacillota</taxon>
        <taxon>Bacilli</taxon>
        <taxon>Bacillales</taxon>
        <taxon>Alicyclobacillaceae</taxon>
        <taxon>Collibacillus</taxon>
    </lineage>
</organism>
<protein>
    <submittedName>
        <fullName evidence="3">PAP2 family phosphoesterase</fullName>
    </submittedName>
</protein>
<dbReference type="Proteomes" id="UP001057291">
    <property type="component" value="Unassembled WGS sequence"/>
</dbReference>
<evidence type="ECO:0000313" key="3">
    <source>
        <dbReference type="EMBL" id="GIM47410.1"/>
    </source>
</evidence>